<dbReference type="InterPro" id="IPR005804">
    <property type="entry name" value="FA_desaturase_dom"/>
</dbReference>
<dbReference type="RefSeq" id="WP_125430691.1">
    <property type="nucleotide sequence ID" value="NZ_RWIS01000007.1"/>
</dbReference>
<proteinExistence type="inferred from homology"/>
<dbReference type="PANTHER" id="PTHR38674:SF1">
    <property type="entry name" value="ALKANE 1-MONOOXYGENASE 1"/>
    <property type="match status" value="1"/>
</dbReference>
<keyword evidence="9" id="KW-0408">Iron</keyword>
<dbReference type="EMBL" id="RWIS01000007">
    <property type="protein sequence ID" value="RSK32551.1"/>
    <property type="molecule type" value="Genomic_DNA"/>
</dbReference>
<evidence type="ECO:0000256" key="12">
    <source>
        <dbReference type="SAM" id="Phobius"/>
    </source>
</evidence>
<evidence type="ECO:0000256" key="8">
    <source>
        <dbReference type="ARBA" id="ARBA00023002"/>
    </source>
</evidence>
<evidence type="ECO:0000256" key="11">
    <source>
        <dbReference type="ARBA" id="ARBA00023136"/>
    </source>
</evidence>
<comment type="similarity">
    <text evidence="2">Belongs to the fatty acid desaturase type 1 family. AlkB subfamily.</text>
</comment>
<reference evidence="14 15" key="1">
    <citation type="submission" date="2018-12" db="EMBL/GenBank/DDBJ databases">
        <authorList>
            <person name="Feng G."/>
            <person name="Zhu H."/>
        </authorList>
    </citation>
    <scope>NUCLEOTIDE SEQUENCE [LARGE SCALE GENOMIC DNA]</scope>
    <source>
        <strain evidence="14 15">9PBR-2</strain>
    </source>
</reference>
<dbReference type="AlphaFoldDB" id="A0A3R9MIV7"/>
<evidence type="ECO:0000256" key="4">
    <source>
        <dbReference type="ARBA" id="ARBA00022519"/>
    </source>
</evidence>
<dbReference type="Pfam" id="PF00487">
    <property type="entry name" value="FA_desaturase"/>
    <property type="match status" value="1"/>
</dbReference>
<keyword evidence="11 12" id="KW-0472">Membrane</keyword>
<keyword evidence="3" id="KW-1003">Cell membrane</keyword>
<dbReference type="InterPro" id="IPR033885">
    <property type="entry name" value="AlkB/XylM"/>
</dbReference>
<dbReference type="GO" id="GO:0006629">
    <property type="term" value="P:lipid metabolic process"/>
    <property type="evidence" value="ECO:0007669"/>
    <property type="project" value="InterPro"/>
</dbReference>
<dbReference type="PANTHER" id="PTHR38674">
    <property type="entry name" value="ALKANE 1-MONOOXYGENASE 1"/>
    <property type="match status" value="1"/>
</dbReference>
<gene>
    <name evidence="14" type="ORF">EI290_12550</name>
</gene>
<evidence type="ECO:0000256" key="2">
    <source>
        <dbReference type="ARBA" id="ARBA00010823"/>
    </source>
</evidence>
<dbReference type="OrthoDB" id="4759734at2"/>
<comment type="subcellular location">
    <subcellularLocation>
        <location evidence="1">Cell inner membrane</location>
        <topology evidence="1">Multi-pass membrane protein</topology>
    </subcellularLocation>
</comment>
<evidence type="ECO:0000256" key="5">
    <source>
        <dbReference type="ARBA" id="ARBA00022692"/>
    </source>
</evidence>
<dbReference type="GO" id="GO:0005886">
    <property type="term" value="C:plasma membrane"/>
    <property type="evidence" value="ECO:0007669"/>
    <property type="project" value="UniProtKB-SubCell"/>
</dbReference>
<keyword evidence="8" id="KW-0560">Oxidoreductase</keyword>
<feature type="transmembrane region" description="Helical" evidence="12">
    <location>
        <begin position="67"/>
        <end position="90"/>
    </location>
</feature>
<comment type="caution">
    <text evidence="14">The sequence shown here is derived from an EMBL/GenBank/DDBJ whole genome shotgun (WGS) entry which is preliminary data.</text>
</comment>
<evidence type="ECO:0000313" key="14">
    <source>
        <dbReference type="EMBL" id="RSK32551.1"/>
    </source>
</evidence>
<dbReference type="GO" id="GO:0046872">
    <property type="term" value="F:metal ion binding"/>
    <property type="evidence" value="ECO:0007669"/>
    <property type="project" value="UniProtKB-KW"/>
</dbReference>
<evidence type="ECO:0000256" key="3">
    <source>
        <dbReference type="ARBA" id="ARBA00022475"/>
    </source>
</evidence>
<feature type="domain" description="Fatty acid desaturase" evidence="13">
    <location>
        <begin position="97"/>
        <end position="311"/>
    </location>
</feature>
<evidence type="ECO:0000256" key="6">
    <source>
        <dbReference type="ARBA" id="ARBA00022723"/>
    </source>
</evidence>
<evidence type="ECO:0000256" key="10">
    <source>
        <dbReference type="ARBA" id="ARBA00023033"/>
    </source>
</evidence>
<dbReference type="CDD" id="cd03512">
    <property type="entry name" value="Alkane-hydroxylase"/>
    <property type="match status" value="1"/>
</dbReference>
<feature type="transmembrane region" description="Helical" evidence="12">
    <location>
        <begin position="28"/>
        <end position="47"/>
    </location>
</feature>
<keyword evidence="10 14" id="KW-0503">Monooxygenase</keyword>
<dbReference type="Proteomes" id="UP000280066">
    <property type="component" value="Unassembled WGS sequence"/>
</dbReference>
<keyword evidence="15" id="KW-1185">Reference proteome</keyword>
<accession>A0A3R9MIV7</accession>
<keyword evidence="4" id="KW-0997">Cell inner membrane</keyword>
<keyword evidence="7 12" id="KW-1133">Transmembrane helix</keyword>
<feature type="transmembrane region" description="Helical" evidence="12">
    <location>
        <begin position="102"/>
        <end position="120"/>
    </location>
</feature>
<keyword evidence="6" id="KW-0479">Metal-binding</keyword>
<dbReference type="GO" id="GO:0004497">
    <property type="term" value="F:monooxygenase activity"/>
    <property type="evidence" value="ECO:0007669"/>
    <property type="project" value="UniProtKB-KW"/>
</dbReference>
<protein>
    <submittedName>
        <fullName evidence="14">Alkane 1-monooxygenase</fullName>
    </submittedName>
</protein>
<name>A0A3R9MIV7_9BACT</name>
<organism evidence="14 15">
    <name type="scientific">Hymenobacter metallilatus</name>
    <dbReference type="NCBI Taxonomy" id="2493666"/>
    <lineage>
        <taxon>Bacteria</taxon>
        <taxon>Pseudomonadati</taxon>
        <taxon>Bacteroidota</taxon>
        <taxon>Cytophagia</taxon>
        <taxon>Cytophagales</taxon>
        <taxon>Hymenobacteraceae</taxon>
        <taxon>Hymenobacter</taxon>
    </lineage>
</organism>
<evidence type="ECO:0000313" key="15">
    <source>
        <dbReference type="Proteomes" id="UP000280066"/>
    </source>
</evidence>
<evidence type="ECO:0000256" key="1">
    <source>
        <dbReference type="ARBA" id="ARBA00004429"/>
    </source>
</evidence>
<evidence type="ECO:0000259" key="13">
    <source>
        <dbReference type="Pfam" id="PF00487"/>
    </source>
</evidence>
<keyword evidence="5 12" id="KW-0812">Transmembrane</keyword>
<evidence type="ECO:0000256" key="7">
    <source>
        <dbReference type="ARBA" id="ARBA00022989"/>
    </source>
</evidence>
<evidence type="ECO:0000256" key="9">
    <source>
        <dbReference type="ARBA" id="ARBA00023004"/>
    </source>
</evidence>
<sequence>MHPSDFRYLLAYLVPACAAAGLVGRGLWAWLTPLFVFGLVPLLELLFPPRAATTDRPATAGTPRHWFFDALLYLNVPLQWALLLGFLGVLKTAVLSHWETAGLVFSFGICCGALGINVAHELGHRPRAGEQRLAQALLLSTLYLHFFIEHNRGHHRHVATPHDPATARFRESFWRFLPRAVVGEYRSAWHLEHERLARQPRPGRWWQNQMLRFQGAQAALVLAVLLGFGLLPLLAWLGAAAVGVVLFQLVNYVEHYGLLRRQLLTGAYERVQPHHSWNSEHAVGRILLYELTRHSDHHYLASRPYHTLRYQPASPQMPTGYPGMMLLAALPPLWFRVMDQRVPTPA</sequence>